<feature type="transmembrane region" description="Helical" evidence="8">
    <location>
        <begin position="144"/>
        <end position="165"/>
    </location>
</feature>
<evidence type="ECO:0000259" key="10">
    <source>
        <dbReference type="PROSITE" id="PS50113"/>
    </source>
</evidence>
<dbReference type="EC" id="2.7.13.3" evidence="2"/>
<sequence length="593" mass="67552">MEFILNSYALTLIFSSLLVGGLSIYIGLKLEDSVRWIAFTMLASSIWGFFYGVELTAQTLEDMLFWVKLQYIGLVLAPSCWLVFALKYTAYDTSKKPWLYPLIFILPFLTYLIVLTNSWHNLHYKDSWLIADGPFPILGIEKGIWYPVLVIYSYFFYFLGTLVLWNRFQYANIHFKLQTRLLIIGGFFPLVINVLYQLSWLKPFQGLDMTPFSFLFSYFLISIAILKFNLLNLKPVARDKILEAMTRGVLIFDNQNKIVDFNAASKNFCTQSDKIRIGQSSELIFSQRPEIEKLIKEKKNHTIESRITLDGKERILRVEAVQINDSKTLALGVLLLMDDITEQIKTNEQLKNQTVELQQLNDLKDKFFSIISHDLKGPVFGVKELIHLTQSGVISKEEFLDMLPEVSKNMEHVALLLENLLAWTSSQLRGEYLQPQVVDLAKLLNSQKNLLDRIAREKSITIELHGFENAWAFADKNMLELIVRNLISNALKFSNPDSKVLVTNEIQGDNLKLCVRDFGTGISEENLYKLTNGISFTTRGQANETGTGLGLVLVREYILKNGGTMTVDSTLGEGSKFCVTIPKAAESVTTLIT</sequence>
<dbReference type="SUPFAM" id="SSF47384">
    <property type="entry name" value="Homodimeric domain of signal transducing histidine kinase"/>
    <property type="match status" value="1"/>
</dbReference>
<proteinExistence type="predicted"/>
<feature type="transmembrane region" description="Helical" evidence="8">
    <location>
        <begin position="34"/>
        <end position="53"/>
    </location>
</feature>
<dbReference type="STRING" id="279824.SAMN03080617_01811"/>
<organism evidence="11 12">
    <name type="scientific">Algoriphagus alkaliphilus</name>
    <dbReference type="NCBI Taxonomy" id="279824"/>
    <lineage>
        <taxon>Bacteria</taxon>
        <taxon>Pseudomonadati</taxon>
        <taxon>Bacteroidota</taxon>
        <taxon>Cytophagia</taxon>
        <taxon>Cytophagales</taxon>
        <taxon>Cyclobacteriaceae</taxon>
        <taxon>Algoriphagus</taxon>
    </lineage>
</organism>
<evidence type="ECO:0000256" key="5">
    <source>
        <dbReference type="ARBA" id="ARBA00022777"/>
    </source>
</evidence>
<dbReference type="SUPFAM" id="SSF55785">
    <property type="entry name" value="PYP-like sensor domain (PAS domain)"/>
    <property type="match status" value="1"/>
</dbReference>
<gene>
    <name evidence="11" type="ORF">SAMN03080617_01811</name>
</gene>
<dbReference type="InterPro" id="IPR004358">
    <property type="entry name" value="Sig_transdc_His_kin-like_C"/>
</dbReference>
<evidence type="ECO:0000313" key="12">
    <source>
        <dbReference type="Proteomes" id="UP000198756"/>
    </source>
</evidence>
<dbReference type="Gene3D" id="3.30.565.10">
    <property type="entry name" value="Histidine kinase-like ATPase, C-terminal domain"/>
    <property type="match status" value="1"/>
</dbReference>
<dbReference type="SMART" id="SM00387">
    <property type="entry name" value="HATPase_c"/>
    <property type="match status" value="1"/>
</dbReference>
<protein>
    <recommendedName>
        <fullName evidence="2">histidine kinase</fullName>
        <ecNumber evidence="2">2.7.13.3</ecNumber>
    </recommendedName>
</protein>
<dbReference type="Pfam" id="PF02518">
    <property type="entry name" value="HATPase_c"/>
    <property type="match status" value="1"/>
</dbReference>
<keyword evidence="12" id="KW-1185">Reference proteome</keyword>
<comment type="catalytic activity">
    <reaction evidence="1">
        <text>ATP + protein L-histidine = ADP + protein N-phospho-L-histidine.</text>
        <dbReference type="EC" id="2.7.13.3"/>
    </reaction>
</comment>
<reference evidence="12" key="1">
    <citation type="submission" date="2016-10" db="EMBL/GenBank/DDBJ databases">
        <authorList>
            <person name="Varghese N."/>
            <person name="Submissions S."/>
        </authorList>
    </citation>
    <scope>NUCLEOTIDE SEQUENCE [LARGE SCALE GENOMIC DNA]</scope>
    <source>
        <strain evidence="12">DSM 22703</strain>
    </source>
</reference>
<dbReference type="InterPro" id="IPR050351">
    <property type="entry name" value="BphY/WalK/GraS-like"/>
</dbReference>
<dbReference type="EMBL" id="FMXE01000010">
    <property type="protein sequence ID" value="SDA70013.1"/>
    <property type="molecule type" value="Genomic_DNA"/>
</dbReference>
<keyword evidence="8" id="KW-0812">Transmembrane</keyword>
<evidence type="ECO:0000256" key="7">
    <source>
        <dbReference type="ARBA" id="ARBA00023136"/>
    </source>
</evidence>
<evidence type="ECO:0000259" key="9">
    <source>
        <dbReference type="PROSITE" id="PS50109"/>
    </source>
</evidence>
<evidence type="ECO:0000256" key="2">
    <source>
        <dbReference type="ARBA" id="ARBA00012438"/>
    </source>
</evidence>
<dbReference type="Proteomes" id="UP000198756">
    <property type="component" value="Unassembled WGS sequence"/>
</dbReference>
<dbReference type="Gene3D" id="3.30.450.20">
    <property type="entry name" value="PAS domain"/>
    <property type="match status" value="1"/>
</dbReference>
<dbReference type="Gene3D" id="1.10.287.130">
    <property type="match status" value="1"/>
</dbReference>
<dbReference type="InterPro" id="IPR035965">
    <property type="entry name" value="PAS-like_dom_sf"/>
</dbReference>
<feature type="transmembrane region" description="Helical" evidence="8">
    <location>
        <begin position="177"/>
        <end position="198"/>
    </location>
</feature>
<keyword evidence="7 8" id="KW-0472">Membrane</keyword>
<dbReference type="AlphaFoldDB" id="A0A1G5XHV5"/>
<evidence type="ECO:0000313" key="11">
    <source>
        <dbReference type="EMBL" id="SDA70013.1"/>
    </source>
</evidence>
<dbReference type="GO" id="GO:0005886">
    <property type="term" value="C:plasma membrane"/>
    <property type="evidence" value="ECO:0007669"/>
    <property type="project" value="TreeGrafter"/>
</dbReference>
<keyword evidence="3" id="KW-0597">Phosphoprotein</keyword>
<dbReference type="InterPro" id="IPR036890">
    <property type="entry name" value="HATPase_C_sf"/>
</dbReference>
<dbReference type="InterPro" id="IPR003661">
    <property type="entry name" value="HisK_dim/P_dom"/>
</dbReference>
<dbReference type="GO" id="GO:0000155">
    <property type="term" value="F:phosphorelay sensor kinase activity"/>
    <property type="evidence" value="ECO:0007669"/>
    <property type="project" value="InterPro"/>
</dbReference>
<dbReference type="InterPro" id="IPR005467">
    <property type="entry name" value="His_kinase_dom"/>
</dbReference>
<feature type="transmembrane region" description="Helical" evidence="8">
    <location>
        <begin position="98"/>
        <end position="119"/>
    </location>
</feature>
<dbReference type="InterPro" id="IPR000014">
    <property type="entry name" value="PAS"/>
</dbReference>
<dbReference type="InterPro" id="IPR036097">
    <property type="entry name" value="HisK_dim/P_sf"/>
</dbReference>
<evidence type="ECO:0000256" key="1">
    <source>
        <dbReference type="ARBA" id="ARBA00000085"/>
    </source>
</evidence>
<dbReference type="GO" id="GO:0016036">
    <property type="term" value="P:cellular response to phosphate starvation"/>
    <property type="evidence" value="ECO:0007669"/>
    <property type="project" value="TreeGrafter"/>
</dbReference>
<evidence type="ECO:0000256" key="3">
    <source>
        <dbReference type="ARBA" id="ARBA00022553"/>
    </source>
</evidence>
<feature type="transmembrane region" description="Helical" evidence="8">
    <location>
        <begin position="65"/>
        <end position="86"/>
    </location>
</feature>
<keyword evidence="4" id="KW-0808">Transferase</keyword>
<evidence type="ECO:0000256" key="6">
    <source>
        <dbReference type="ARBA" id="ARBA00023012"/>
    </source>
</evidence>
<dbReference type="InterPro" id="IPR031621">
    <property type="entry name" value="HisKA_7TM"/>
</dbReference>
<accession>A0A1G5XHV5</accession>
<evidence type="ECO:0000256" key="8">
    <source>
        <dbReference type="SAM" id="Phobius"/>
    </source>
</evidence>
<keyword evidence="8" id="KW-1133">Transmembrane helix</keyword>
<dbReference type="PRINTS" id="PR00344">
    <property type="entry name" value="BCTRLSENSOR"/>
</dbReference>
<feature type="domain" description="Histidine kinase" evidence="9">
    <location>
        <begin position="370"/>
        <end position="585"/>
    </location>
</feature>
<dbReference type="GO" id="GO:0004721">
    <property type="term" value="F:phosphoprotein phosphatase activity"/>
    <property type="evidence" value="ECO:0007669"/>
    <property type="project" value="TreeGrafter"/>
</dbReference>
<feature type="transmembrane region" description="Helical" evidence="8">
    <location>
        <begin position="210"/>
        <end position="230"/>
    </location>
</feature>
<dbReference type="PANTHER" id="PTHR45453">
    <property type="entry name" value="PHOSPHATE REGULON SENSOR PROTEIN PHOR"/>
    <property type="match status" value="1"/>
</dbReference>
<keyword evidence="6" id="KW-0902">Two-component regulatory system</keyword>
<dbReference type="PANTHER" id="PTHR45453:SF1">
    <property type="entry name" value="PHOSPHATE REGULON SENSOR PROTEIN PHOR"/>
    <property type="match status" value="1"/>
</dbReference>
<dbReference type="NCBIfam" id="TIGR00229">
    <property type="entry name" value="sensory_box"/>
    <property type="match status" value="1"/>
</dbReference>
<dbReference type="OrthoDB" id="1269247at2"/>
<dbReference type="InterPro" id="IPR003594">
    <property type="entry name" value="HATPase_dom"/>
</dbReference>
<feature type="transmembrane region" description="Helical" evidence="8">
    <location>
        <begin position="6"/>
        <end position="27"/>
    </location>
</feature>
<keyword evidence="5" id="KW-0418">Kinase</keyword>
<dbReference type="CDD" id="cd00075">
    <property type="entry name" value="HATPase"/>
    <property type="match status" value="1"/>
</dbReference>
<dbReference type="SUPFAM" id="SSF55874">
    <property type="entry name" value="ATPase domain of HSP90 chaperone/DNA topoisomerase II/histidine kinase"/>
    <property type="match status" value="1"/>
</dbReference>
<dbReference type="CDD" id="cd00082">
    <property type="entry name" value="HisKA"/>
    <property type="match status" value="1"/>
</dbReference>
<name>A0A1G5XHV5_9BACT</name>
<dbReference type="PROSITE" id="PS50109">
    <property type="entry name" value="HIS_KIN"/>
    <property type="match status" value="1"/>
</dbReference>
<evidence type="ECO:0000256" key="4">
    <source>
        <dbReference type="ARBA" id="ARBA00022679"/>
    </source>
</evidence>
<feature type="domain" description="PAC" evidence="10">
    <location>
        <begin position="297"/>
        <end position="352"/>
    </location>
</feature>
<dbReference type="Pfam" id="PF16927">
    <property type="entry name" value="HisKA_7TM"/>
    <property type="match status" value="1"/>
</dbReference>
<dbReference type="InterPro" id="IPR000700">
    <property type="entry name" value="PAS-assoc_C"/>
</dbReference>
<dbReference type="PROSITE" id="PS50113">
    <property type="entry name" value="PAC"/>
    <property type="match status" value="1"/>
</dbReference>